<name>C1N0H0_MICPC</name>
<evidence type="ECO:0000313" key="6">
    <source>
        <dbReference type="EMBL" id="EEH54269.1"/>
    </source>
</evidence>
<dbReference type="RefSeq" id="XP_003061639.1">
    <property type="nucleotide sequence ID" value="XM_003061593.1"/>
</dbReference>
<keyword evidence="7" id="KW-1185">Reference proteome</keyword>
<dbReference type="InterPro" id="IPR019793">
    <property type="entry name" value="Peroxidases_heam-ligand_BS"/>
</dbReference>
<dbReference type="Gene3D" id="1.10.520.10">
    <property type="match status" value="1"/>
</dbReference>
<dbReference type="Gene3D" id="1.10.420.10">
    <property type="entry name" value="Peroxidase, domain 2"/>
    <property type="match status" value="1"/>
</dbReference>
<organism evidence="7">
    <name type="scientific">Micromonas pusilla (strain CCMP1545)</name>
    <name type="common">Picoplanktonic green alga</name>
    <dbReference type="NCBI Taxonomy" id="564608"/>
    <lineage>
        <taxon>Eukaryota</taxon>
        <taxon>Viridiplantae</taxon>
        <taxon>Chlorophyta</taxon>
        <taxon>Mamiellophyceae</taxon>
        <taxon>Mamiellales</taxon>
        <taxon>Mamiellaceae</taxon>
        <taxon>Micromonas</taxon>
    </lineage>
</organism>
<evidence type="ECO:0000256" key="4">
    <source>
        <dbReference type="ARBA" id="ARBA00023002"/>
    </source>
</evidence>
<accession>C1N0H0</accession>
<dbReference type="OrthoDB" id="2859658at2759"/>
<evidence type="ECO:0000256" key="2">
    <source>
        <dbReference type="ARBA" id="ARBA00006873"/>
    </source>
</evidence>
<dbReference type="PROSITE" id="PS50873">
    <property type="entry name" value="PEROXIDASE_4"/>
    <property type="match status" value="1"/>
</dbReference>
<gene>
    <name evidence="6" type="ORF">MICPUCDRAFT_48214</name>
</gene>
<comment type="similarity">
    <text evidence="2">Belongs to the peroxidase family. Ascorbate peroxidase subfamily.</text>
</comment>
<reference evidence="6 7" key="1">
    <citation type="journal article" date="2009" name="Science">
        <title>Green evolution and dynamic adaptations revealed by genomes of the marine picoeukaryotes Micromonas.</title>
        <authorList>
            <person name="Worden A.Z."/>
            <person name="Lee J.H."/>
            <person name="Mock T."/>
            <person name="Rouze P."/>
            <person name="Simmons M.P."/>
            <person name="Aerts A.L."/>
            <person name="Allen A.E."/>
            <person name="Cuvelier M.L."/>
            <person name="Derelle E."/>
            <person name="Everett M.V."/>
            <person name="Foulon E."/>
            <person name="Grimwood J."/>
            <person name="Gundlach H."/>
            <person name="Henrissat B."/>
            <person name="Napoli C."/>
            <person name="McDonald S.M."/>
            <person name="Parker M.S."/>
            <person name="Rombauts S."/>
            <person name="Salamov A."/>
            <person name="Von Dassow P."/>
            <person name="Badger J.H."/>
            <person name="Coutinho P.M."/>
            <person name="Demir E."/>
            <person name="Dubchak I."/>
            <person name="Gentemann C."/>
            <person name="Eikrem W."/>
            <person name="Gready J.E."/>
            <person name="John U."/>
            <person name="Lanier W."/>
            <person name="Lindquist E.A."/>
            <person name="Lucas S."/>
            <person name="Mayer K.F."/>
            <person name="Moreau H."/>
            <person name="Not F."/>
            <person name="Otillar R."/>
            <person name="Panaud O."/>
            <person name="Pangilinan J."/>
            <person name="Paulsen I."/>
            <person name="Piegu B."/>
            <person name="Poliakov A."/>
            <person name="Robbens S."/>
            <person name="Schmutz J."/>
            <person name="Toulza E."/>
            <person name="Wyss T."/>
            <person name="Zelensky A."/>
            <person name="Zhou K."/>
            <person name="Armbrust E.V."/>
            <person name="Bhattacharya D."/>
            <person name="Goodenough U.W."/>
            <person name="Van de Peer Y."/>
            <person name="Grigoriev I.V."/>
        </authorList>
    </citation>
    <scope>NUCLEOTIDE SEQUENCE [LARGE SCALE GENOMIC DNA]</scope>
    <source>
        <strain evidence="6 7">CCMP1545</strain>
    </source>
</reference>
<dbReference type="Proteomes" id="UP000001876">
    <property type="component" value="Unassembled WGS sequence"/>
</dbReference>
<dbReference type="InterPro" id="IPR002016">
    <property type="entry name" value="Haem_peroxidase"/>
</dbReference>
<proteinExistence type="inferred from homology"/>
<dbReference type="Pfam" id="PF00141">
    <property type="entry name" value="peroxidase"/>
    <property type="match status" value="1"/>
</dbReference>
<dbReference type="GO" id="GO:0016688">
    <property type="term" value="F:L-ascorbate peroxidase activity"/>
    <property type="evidence" value="ECO:0007669"/>
    <property type="project" value="UniProtKB-EC"/>
</dbReference>
<dbReference type="EC" id="1.11.1.11" evidence="3"/>
<protein>
    <recommendedName>
        <fullName evidence="3">L-ascorbate peroxidase</fullName>
        <ecNumber evidence="3">1.11.1.11</ecNumber>
    </recommendedName>
</protein>
<dbReference type="InterPro" id="IPR002207">
    <property type="entry name" value="Peroxidase_I"/>
</dbReference>
<dbReference type="STRING" id="564608.C1N0H0"/>
<dbReference type="eggNOG" id="ENOG502QS7Q">
    <property type="taxonomic scope" value="Eukaryota"/>
</dbReference>
<dbReference type="AlphaFoldDB" id="C1N0H0"/>
<dbReference type="InterPro" id="IPR010255">
    <property type="entry name" value="Haem_peroxidase_sf"/>
</dbReference>
<dbReference type="PANTHER" id="PTHR31356">
    <property type="entry name" value="THYLAKOID LUMENAL 29 KDA PROTEIN, CHLOROPLASTIC-RELATED"/>
    <property type="match status" value="1"/>
</dbReference>
<dbReference type="SUPFAM" id="SSF48113">
    <property type="entry name" value="Heme-dependent peroxidases"/>
    <property type="match status" value="1"/>
</dbReference>
<evidence type="ECO:0000259" key="5">
    <source>
        <dbReference type="PROSITE" id="PS50873"/>
    </source>
</evidence>
<dbReference type="KEGG" id="mpp:MICPUCDRAFT_48214"/>
<dbReference type="PROSITE" id="PS00435">
    <property type="entry name" value="PEROXIDASE_1"/>
    <property type="match status" value="1"/>
</dbReference>
<dbReference type="InterPro" id="IPR044831">
    <property type="entry name" value="Ccp1-like"/>
</dbReference>
<dbReference type="GO" id="GO:0034599">
    <property type="term" value="P:cellular response to oxidative stress"/>
    <property type="evidence" value="ECO:0007669"/>
    <property type="project" value="InterPro"/>
</dbReference>
<evidence type="ECO:0000256" key="1">
    <source>
        <dbReference type="ARBA" id="ARBA00001970"/>
    </source>
</evidence>
<feature type="domain" description="Plant heme peroxidase family profile" evidence="5">
    <location>
        <begin position="106"/>
        <end position="339"/>
    </location>
</feature>
<sequence length="339" mass="37318">MDRANARVAATTAHITRAPTSAYMEDVVNQTPYRAALRACRDDLWKFIDETNANPIFVRLAWHDAGTFDYHVRSWPKCGGANGSIRFEEEMSHGANAGLSKALKYLEPFKAKHPLLSYADVIQLAGATAIEHAGGPKIKMRYGRVDVETPEECAREGNLPGAEPPFGDGSPDAATHLRNVFGRMGFSDREIVALSGAHTIGRAFKERSGVTENGYGAKNGTKFTGCPAGHGGGGGTCPFSARHDGDADKGVGMEGGRSWTKHWLKFDNSYFKREHDEDPANLLWMSTDKALHVDDEFRKVFEEYAESQEAFFADFAAAYKKLSECGARWKPVDGIVYEW</sequence>
<dbReference type="EMBL" id="GG663744">
    <property type="protein sequence ID" value="EEH54269.1"/>
    <property type="molecule type" value="Genomic_DNA"/>
</dbReference>
<evidence type="ECO:0000313" key="7">
    <source>
        <dbReference type="Proteomes" id="UP000001876"/>
    </source>
</evidence>
<dbReference type="GeneID" id="9686827"/>
<dbReference type="OMA" id="QRKWNGP"/>
<dbReference type="GO" id="GO:0000302">
    <property type="term" value="P:response to reactive oxygen species"/>
    <property type="evidence" value="ECO:0007669"/>
    <property type="project" value="TreeGrafter"/>
</dbReference>
<dbReference type="GO" id="GO:0020037">
    <property type="term" value="F:heme binding"/>
    <property type="evidence" value="ECO:0007669"/>
    <property type="project" value="InterPro"/>
</dbReference>
<dbReference type="GO" id="GO:0042744">
    <property type="term" value="P:hydrogen peroxide catabolic process"/>
    <property type="evidence" value="ECO:0007669"/>
    <property type="project" value="TreeGrafter"/>
</dbReference>
<comment type="cofactor">
    <cofactor evidence="1">
        <name>heme b</name>
        <dbReference type="ChEBI" id="CHEBI:60344"/>
    </cofactor>
</comment>
<evidence type="ECO:0000256" key="3">
    <source>
        <dbReference type="ARBA" id="ARBA00012940"/>
    </source>
</evidence>
<dbReference type="PANTHER" id="PTHR31356:SF66">
    <property type="entry name" value="CATALASE-PEROXIDASE"/>
    <property type="match status" value="1"/>
</dbReference>
<keyword evidence="4" id="KW-0560">Oxidoreductase</keyword>
<dbReference type="PRINTS" id="PR00459">
    <property type="entry name" value="ASPEROXIDASE"/>
</dbReference>
<dbReference type="PRINTS" id="PR00458">
    <property type="entry name" value="PEROXIDASE"/>
</dbReference>